<evidence type="ECO:0000313" key="1">
    <source>
        <dbReference type="EMBL" id="EKC62445.1"/>
    </source>
</evidence>
<dbReference type="SUPFAM" id="SSF55831">
    <property type="entry name" value="Thymidylate synthase/dCMP hydroxymethylase"/>
    <property type="match status" value="1"/>
</dbReference>
<sequence>MARVDKIFQDNLALIMSQPWEEVKRPVYGDGTGVKVKRILQVCNQYDLRREFPLGSLRPTNLKNSIKE</sequence>
<accession>K1T7S2</accession>
<dbReference type="EMBL" id="AJWY01007991">
    <property type="protein sequence ID" value="EKC62445.1"/>
    <property type="molecule type" value="Genomic_DNA"/>
</dbReference>
<gene>
    <name evidence="1" type="ORF">LEA_11835</name>
</gene>
<organism evidence="1">
    <name type="scientific">human gut metagenome</name>
    <dbReference type="NCBI Taxonomy" id="408170"/>
    <lineage>
        <taxon>unclassified sequences</taxon>
        <taxon>metagenomes</taxon>
        <taxon>organismal metagenomes</taxon>
    </lineage>
</organism>
<protein>
    <submittedName>
        <fullName evidence="1">Thymidylate synthase</fullName>
    </submittedName>
</protein>
<feature type="non-terminal residue" evidence="1">
    <location>
        <position position="68"/>
    </location>
</feature>
<dbReference type="AlphaFoldDB" id="K1T7S2"/>
<proteinExistence type="predicted"/>
<reference evidence="1" key="1">
    <citation type="journal article" date="2013" name="Environ. Microbiol.">
        <title>Microbiota from the distal guts of lean and obese adolescents exhibit partial functional redundancy besides clear differences in community structure.</title>
        <authorList>
            <person name="Ferrer M."/>
            <person name="Ruiz A."/>
            <person name="Lanza F."/>
            <person name="Haange S.B."/>
            <person name="Oberbach A."/>
            <person name="Till H."/>
            <person name="Bargiela R."/>
            <person name="Campoy C."/>
            <person name="Segura M.T."/>
            <person name="Richter M."/>
            <person name="von Bergen M."/>
            <person name="Seifert J."/>
            <person name="Suarez A."/>
        </authorList>
    </citation>
    <scope>NUCLEOTIDE SEQUENCE</scope>
</reference>
<name>K1T7S2_9ZZZZ</name>
<comment type="caution">
    <text evidence="1">The sequence shown here is derived from an EMBL/GenBank/DDBJ whole genome shotgun (WGS) entry which is preliminary data.</text>
</comment>
<dbReference type="InterPro" id="IPR036926">
    <property type="entry name" value="Thymidate_synth/dCMP_Mease_sf"/>
</dbReference>